<name>A0A922M0Q8_SPOEX</name>
<feature type="compositionally biased region" description="Basic and acidic residues" evidence="4">
    <location>
        <begin position="1417"/>
        <end position="1444"/>
    </location>
</feature>
<feature type="compositionally biased region" description="Basic and acidic residues" evidence="4">
    <location>
        <begin position="1386"/>
        <end position="1411"/>
    </location>
</feature>
<dbReference type="GO" id="GO:0008046">
    <property type="term" value="F:axon guidance receptor activity"/>
    <property type="evidence" value="ECO:0007669"/>
    <property type="project" value="TreeGrafter"/>
</dbReference>
<keyword evidence="3" id="KW-0393">Immunoglobulin domain</keyword>
<dbReference type="InterPro" id="IPR050958">
    <property type="entry name" value="Cell_Adh-Cytoskel_Orgn"/>
</dbReference>
<feature type="domain" description="Ig-like" evidence="5">
    <location>
        <begin position="247"/>
        <end position="340"/>
    </location>
</feature>
<feature type="compositionally biased region" description="Basic and acidic residues" evidence="4">
    <location>
        <begin position="1103"/>
        <end position="1123"/>
    </location>
</feature>
<evidence type="ECO:0000256" key="1">
    <source>
        <dbReference type="ARBA" id="ARBA00022729"/>
    </source>
</evidence>
<feature type="compositionally biased region" description="Acidic residues" evidence="4">
    <location>
        <begin position="864"/>
        <end position="881"/>
    </location>
</feature>
<dbReference type="SMART" id="SM00408">
    <property type="entry name" value="IGc2"/>
    <property type="match status" value="7"/>
</dbReference>
<feature type="compositionally biased region" description="Basic and acidic residues" evidence="4">
    <location>
        <begin position="882"/>
        <end position="968"/>
    </location>
</feature>
<feature type="domain" description="Ig-like" evidence="5">
    <location>
        <begin position="355"/>
        <end position="448"/>
    </location>
</feature>
<dbReference type="InterPro" id="IPR036179">
    <property type="entry name" value="Ig-like_dom_sf"/>
</dbReference>
<feature type="compositionally biased region" description="Basic and acidic residues" evidence="4">
    <location>
        <begin position="1834"/>
        <end position="1850"/>
    </location>
</feature>
<feature type="compositionally biased region" description="Basic and acidic residues" evidence="4">
    <location>
        <begin position="1932"/>
        <end position="2003"/>
    </location>
</feature>
<feature type="compositionally biased region" description="Basic and acidic residues" evidence="4">
    <location>
        <begin position="1217"/>
        <end position="1228"/>
    </location>
</feature>
<dbReference type="Proteomes" id="UP000814243">
    <property type="component" value="Unassembled WGS sequence"/>
</dbReference>
<dbReference type="SUPFAM" id="SSF48726">
    <property type="entry name" value="Immunoglobulin"/>
    <property type="match status" value="8"/>
</dbReference>
<feature type="compositionally biased region" description="Basic and acidic residues" evidence="4">
    <location>
        <begin position="1912"/>
        <end position="1923"/>
    </location>
</feature>
<feature type="region of interest" description="Disordered" evidence="4">
    <location>
        <begin position="2194"/>
        <end position="2376"/>
    </location>
</feature>
<feature type="compositionally biased region" description="Basic and acidic residues" evidence="4">
    <location>
        <begin position="1132"/>
        <end position="1143"/>
    </location>
</feature>
<feature type="compositionally biased region" description="Acidic residues" evidence="4">
    <location>
        <begin position="1789"/>
        <end position="1801"/>
    </location>
</feature>
<feature type="compositionally biased region" description="Basic and acidic residues" evidence="4">
    <location>
        <begin position="1317"/>
        <end position="1342"/>
    </location>
</feature>
<evidence type="ECO:0000313" key="6">
    <source>
        <dbReference type="EMBL" id="KAH9628229.1"/>
    </source>
</evidence>
<feature type="compositionally biased region" description="Basic and acidic residues" evidence="4">
    <location>
        <begin position="1247"/>
        <end position="1310"/>
    </location>
</feature>
<feature type="region of interest" description="Disordered" evidence="4">
    <location>
        <begin position="1490"/>
        <end position="1549"/>
    </location>
</feature>
<gene>
    <name evidence="6" type="ORF">HF086_006706</name>
</gene>
<feature type="domain" description="Ig-like" evidence="5">
    <location>
        <begin position="660"/>
        <end position="754"/>
    </location>
</feature>
<dbReference type="Gene3D" id="2.60.40.10">
    <property type="entry name" value="Immunoglobulins"/>
    <property type="match status" value="8"/>
</dbReference>
<dbReference type="GO" id="GO:0050808">
    <property type="term" value="P:synapse organization"/>
    <property type="evidence" value="ECO:0007669"/>
    <property type="project" value="TreeGrafter"/>
</dbReference>
<organism evidence="6 7">
    <name type="scientific">Spodoptera exigua</name>
    <name type="common">Beet armyworm</name>
    <name type="synonym">Noctua fulgens</name>
    <dbReference type="NCBI Taxonomy" id="7107"/>
    <lineage>
        <taxon>Eukaryota</taxon>
        <taxon>Metazoa</taxon>
        <taxon>Ecdysozoa</taxon>
        <taxon>Arthropoda</taxon>
        <taxon>Hexapoda</taxon>
        <taxon>Insecta</taxon>
        <taxon>Pterygota</taxon>
        <taxon>Neoptera</taxon>
        <taxon>Endopterygota</taxon>
        <taxon>Lepidoptera</taxon>
        <taxon>Glossata</taxon>
        <taxon>Ditrysia</taxon>
        <taxon>Noctuoidea</taxon>
        <taxon>Noctuidae</taxon>
        <taxon>Amphipyrinae</taxon>
        <taxon>Spodoptera</taxon>
    </lineage>
</organism>
<proteinExistence type="predicted"/>
<feature type="domain" description="Ig-like" evidence="5">
    <location>
        <begin position="458"/>
        <end position="553"/>
    </location>
</feature>
<feature type="compositionally biased region" description="Basic and acidic residues" evidence="4">
    <location>
        <begin position="1671"/>
        <end position="1680"/>
    </location>
</feature>
<feature type="compositionally biased region" description="Basic and acidic residues" evidence="4">
    <location>
        <begin position="1729"/>
        <end position="1788"/>
    </location>
</feature>
<reference evidence="6" key="1">
    <citation type="journal article" date="2021" name="G3 (Bethesda)">
        <title>Genome and transcriptome analysis of the beet armyworm Spodoptera exigua reveals targets for pest control. .</title>
        <authorList>
            <person name="Simon S."/>
            <person name="Breeschoten T."/>
            <person name="Jansen H.J."/>
            <person name="Dirks R.P."/>
            <person name="Schranz M.E."/>
            <person name="Ros V.I.D."/>
        </authorList>
    </citation>
    <scope>NUCLEOTIDE SEQUENCE</scope>
    <source>
        <strain evidence="6">TB_SE_WUR_2020</strain>
    </source>
</reference>
<protein>
    <recommendedName>
        <fullName evidence="5">Ig-like domain-containing protein</fullName>
    </recommendedName>
</protein>
<sequence>MGVTEDLAPSFTQKPQLRQEDDGNKLVFECQLVASPKPEICWFRSDELLKEDNRTKFKIQSIANNKFLVVLELDDVIETDAGLYKVKAKNKMGEVAASINLNFSPADEEKQKQVDGKAPTFARKPAIRQEDDGKRLIFECRIEAEPLPQVSWFHSGVEVKPGARHKLTVSKEAKSYYASLEINNVTVEDAGKYRVTAKNELGESNATISLNFDTANLRQTNIGEHSNNVCIDKIGDEAPVPEDFIKPTFTERPVIRQSDDGTKISFECRCVGKPKPTITWYHGKKMIKESSRYKITLEEDQTLYHMARLEILGVENSDKGEYRAVAKNKHGEGVAKINLNFEGGDKPKIPDGKAPRFPKKPTIRQEGEVLIMECILEAYPAPDITWFHGDKEIRDGAKMKMSRKATGKDTFNLTLEILGPTREDGGNYRCNAFNLFGESNANIALNFQGGDDENGFPPSFVEKPRIIPNEDGTLITMRCVCKAKPAAEVTWYRGTTVIKASSKIEIKSSEMGEDVYELLLLLTNPTAADGGSYRCHVKNEFGESNANLNLNIEAEPEPEGEGPTFVEKPTIQSKDNGKLVIMGCKVKASPRPTIVWYHEGKEIRDSSKIKTRVEVHEDIYTIILELIDPGIEDSGLYKCNIKNELGELNANLTLNIEIIPVIKEKPKIIKIVKKKTVIVECKVLSKFAPACTWFKENTAVKEGSRHTVLIEPSREGEFTVKLEISNVSQTDKGSYKLVAKNEKGEATSQVVEISDIPEEKGDKPQIIKHLRSLARKENEEAEFVAVLKTSDQSCRCTWYKNSTVIRDSSEVNTSFDGTNARLIIRKVSTKYVANYRVVIKNEYGEDESSADLTIVEEKKKKKEEEEEETTVIEESEEEMSIVEEKSIIEENHVEEKKKEEEKKSMRKMSQKEEVKVEQKKDEVSIEAKKTESKVEAKKTESKKTESKIQETKKAELEAEETKKIFEKRLSKSEEEKKALLEKLEKKKPEPEPEKKIEGIPKLRPTKPKEEPVEEKKEEVKKKTEEKKKVVKKKVVAKKDEDEIEFVDDYERPVLEKYEKITPTPLDKKAKEDHTPKGKRASIADSVKSEQESEEEPSVAAPAPEKKSKVEPAKVEEEKTEPPKRPSIKKGVPKPEEPVDELSKVKLGKAPSKPEETKLEEPQVAKTKKPVKKPEEAEFVDDYERPDLEKYDKMTPTPSDRTKKQNGVNEAEPEFVDDYEKPELEKYEKITPTPKDKRRPSDTEDDVDMMKGKIKPKEKEPEREVPTLRKRPVQKDKEEEKQPEDKPKAKPKKKDEPEAKKRPSLKEKEVAVEEFVDDYERPVLEKYEKITPTPIEKKKKEEKQPEEEVPSATATARRRSVKDKDKPEPMDVDESVSLSKPKAPVKPGKEPEDVSLTHKTPAEIKPTEDQAEAKLSVKKPEIVEEKTLKRPTPKDKKDKEDKINDAQKTSILNNSQTGLIGPINTNIPPLSSDNGAPTVLKRILILVKPEDTEEAVSITKPKTSTTAPEEAQLTQKTPARRKLTEGTEAAQLKVKKPAVVKKDKEDEDQDPIVVKGGKFEKPQLKKTVVKKPTEQPKRAVIAEQESDDDDLVLNRKDPVIELDFVDDYERPVLEKYEKISPTPTVREKKEKEATKVTMIAQQAHHLEVKVKEETKSESRRSSIIENKAVKQLTKETAESRKSSISAVAEQQEVTALKKTAQKSTLKAAEASEMEQVKLKDTEDIEEVEEKTETKRKTSVDKPKEPLRRRPSKPDEDKENKKKPDTVNKTDSKREASVDKPTEPKRKPNNIDEEDKENIETDITENKTKRKVSIDRPTEPTYPWRKPSNADEDQVGDQKTEVKRKPSIDRPTEPTYPWRRPSHVDEDDQEPMVIDDEPFVPKRRVSVDRPSEPTYPWRKPSVDLQDTLVPETPEETKKPADENRESLYPWRKQSKVEEDKKDSTEPGKPKDNLLTDNPKESDYPWRRPSKSEEPVAKKPEPEPAKDEPKSKEPDDTQKTQTDKQLKPTQTPFFMRRKSNLEGPGDFKPKPSEPTNETPKDKAKEPEPKQKIAELLVEPVKNGTLEIETPESKKIPSELLKDVIQKTKELEVTKEPDEDRMKSIEEGSNAPKDDESKGQKPLESPKLTETRYPWRKQHLEVPSIQTPEPEKKEEPPVVPFSWQVIPEIPQVEIITLVNEINIINEVSVVIKHFNDQAEQTPELEDKYKPTLLETPEPTAPWRRAKSPQAETTEGKDENMQATFELPQPAYSSQPRTPEEKVAVKEEKVEEEAKKAKVTSVKKKAEDLPEIADYERPELEKFEKMDFTPSTKDKPEKPAPKVPEIKAPEEKPAAPKIEVIREKSPKPDMPRKPSLVPGAPVGRRGSLIPPPEEMGRRPSLIISDEVKKLRPGEVLDEKKVRPIGSGQF</sequence>
<dbReference type="InterPro" id="IPR003599">
    <property type="entry name" value="Ig_sub"/>
</dbReference>
<evidence type="ECO:0000313" key="7">
    <source>
        <dbReference type="Proteomes" id="UP000814243"/>
    </source>
</evidence>
<feature type="compositionally biased region" description="Basic and acidic residues" evidence="4">
    <location>
        <begin position="1151"/>
        <end position="1162"/>
    </location>
</feature>
<accession>A0A922M0Q8</accession>
<feature type="region of interest" description="Disordered" evidence="4">
    <location>
        <begin position="1649"/>
        <end position="2153"/>
    </location>
</feature>
<dbReference type="PANTHER" id="PTHR45080">
    <property type="entry name" value="CONTACTIN 5"/>
    <property type="match status" value="1"/>
</dbReference>
<feature type="compositionally biased region" description="Basic and acidic residues" evidence="4">
    <location>
        <begin position="2067"/>
        <end position="2117"/>
    </location>
</feature>
<feature type="compositionally biased region" description="Basic and acidic residues" evidence="4">
    <location>
        <begin position="2035"/>
        <end position="2049"/>
    </location>
</feature>
<dbReference type="Pfam" id="PF07679">
    <property type="entry name" value="I-set"/>
    <property type="match status" value="8"/>
</dbReference>
<feature type="compositionally biased region" description="Basic and acidic residues" evidence="4">
    <location>
        <begin position="1802"/>
        <end position="1816"/>
    </location>
</feature>
<dbReference type="InterPro" id="IPR007110">
    <property type="entry name" value="Ig-like_dom"/>
</dbReference>
<dbReference type="EMBL" id="JACEFF010000922">
    <property type="protein sequence ID" value="KAH9628229.1"/>
    <property type="molecule type" value="Genomic_DNA"/>
</dbReference>
<feature type="compositionally biased region" description="Basic and acidic residues" evidence="4">
    <location>
        <begin position="1649"/>
        <end position="1661"/>
    </location>
</feature>
<dbReference type="GO" id="GO:0043025">
    <property type="term" value="C:neuronal cell body"/>
    <property type="evidence" value="ECO:0007669"/>
    <property type="project" value="TreeGrafter"/>
</dbReference>
<comment type="caution">
    <text evidence="6">The sequence shown here is derived from an EMBL/GenBank/DDBJ whole genome shotgun (WGS) entry which is preliminary data.</text>
</comment>
<feature type="domain" description="Ig-like" evidence="5">
    <location>
        <begin position="563"/>
        <end position="655"/>
    </location>
</feature>
<dbReference type="SMART" id="SM00409">
    <property type="entry name" value="IG"/>
    <property type="match status" value="8"/>
</dbReference>
<evidence type="ECO:0000256" key="3">
    <source>
        <dbReference type="ARBA" id="ARBA00023319"/>
    </source>
</evidence>
<feature type="region of interest" description="Disordered" evidence="4">
    <location>
        <begin position="980"/>
        <end position="1034"/>
    </location>
</feature>
<feature type="compositionally biased region" description="Polar residues" evidence="4">
    <location>
        <begin position="1445"/>
        <end position="1459"/>
    </location>
</feature>
<feature type="compositionally biased region" description="Acidic residues" evidence="4">
    <location>
        <begin position="1863"/>
        <end position="1876"/>
    </location>
</feature>
<feature type="compositionally biased region" description="Basic and acidic residues" evidence="4">
    <location>
        <begin position="2279"/>
        <end position="2347"/>
    </location>
</feature>
<dbReference type="FunFam" id="2.60.40.10:FF:000097">
    <property type="entry name" value="Bent, isoform F"/>
    <property type="match status" value="7"/>
</dbReference>
<dbReference type="GO" id="GO:0030424">
    <property type="term" value="C:axon"/>
    <property type="evidence" value="ECO:0007669"/>
    <property type="project" value="TreeGrafter"/>
</dbReference>
<dbReference type="InterPro" id="IPR003598">
    <property type="entry name" value="Ig_sub2"/>
</dbReference>
<feature type="domain" description="Ig-like" evidence="5">
    <location>
        <begin position="119"/>
        <end position="209"/>
    </location>
</feature>
<evidence type="ECO:0000256" key="2">
    <source>
        <dbReference type="ARBA" id="ARBA00023157"/>
    </source>
</evidence>
<feature type="domain" description="Ig-like" evidence="5">
    <location>
        <begin position="9"/>
        <end position="102"/>
    </location>
</feature>
<keyword evidence="1" id="KW-0732">Signal</keyword>
<keyword evidence="2" id="KW-1015">Disulfide bond</keyword>
<dbReference type="GO" id="GO:0007156">
    <property type="term" value="P:homophilic cell adhesion via plasma membrane adhesion molecules"/>
    <property type="evidence" value="ECO:0007669"/>
    <property type="project" value="TreeGrafter"/>
</dbReference>
<dbReference type="InterPro" id="IPR013783">
    <property type="entry name" value="Ig-like_fold"/>
</dbReference>
<feature type="compositionally biased region" description="Polar residues" evidence="4">
    <location>
        <begin position="1499"/>
        <end position="1516"/>
    </location>
</feature>
<feature type="compositionally biased region" description="Basic and acidic residues" evidence="4">
    <location>
        <begin position="1171"/>
        <end position="1192"/>
    </location>
</feature>
<evidence type="ECO:0000256" key="4">
    <source>
        <dbReference type="SAM" id="MobiDB-lite"/>
    </source>
</evidence>
<feature type="region of interest" description="Disordered" evidence="4">
    <location>
        <begin position="1053"/>
        <end position="1459"/>
    </location>
</feature>
<dbReference type="PROSITE" id="PS50835">
    <property type="entry name" value="IG_LIKE"/>
    <property type="match status" value="7"/>
</dbReference>
<dbReference type="InterPro" id="IPR013098">
    <property type="entry name" value="Ig_I-set"/>
</dbReference>
<feature type="compositionally biased region" description="Basic and acidic residues" evidence="4">
    <location>
        <begin position="1053"/>
        <end position="1075"/>
    </location>
</feature>
<dbReference type="PANTHER" id="PTHR45080:SF8">
    <property type="entry name" value="IG-LIKE DOMAIN-CONTAINING PROTEIN"/>
    <property type="match status" value="1"/>
</dbReference>
<dbReference type="GO" id="GO:0005886">
    <property type="term" value="C:plasma membrane"/>
    <property type="evidence" value="ECO:0007669"/>
    <property type="project" value="TreeGrafter"/>
</dbReference>
<dbReference type="CDD" id="cd00096">
    <property type="entry name" value="Ig"/>
    <property type="match status" value="1"/>
</dbReference>
<feature type="compositionally biased region" description="Basic and acidic residues" evidence="4">
    <location>
        <begin position="2253"/>
        <end position="2271"/>
    </location>
</feature>
<feature type="compositionally biased region" description="Basic and acidic residues" evidence="4">
    <location>
        <begin position="980"/>
        <end position="1027"/>
    </location>
</feature>
<evidence type="ECO:0000259" key="5">
    <source>
        <dbReference type="PROSITE" id="PS50835"/>
    </source>
</evidence>
<feature type="region of interest" description="Disordered" evidence="4">
    <location>
        <begin position="858"/>
        <end position="968"/>
    </location>
</feature>